<dbReference type="AlphaFoldDB" id="A0A7X6BJI5"/>
<reference evidence="1 2" key="1">
    <citation type="submission" date="2020-03" db="EMBL/GenBank/DDBJ databases">
        <title>Genomic Encyclopedia of Type Strains, Phase IV (KMG-IV): sequencing the most valuable type-strain genomes for metagenomic binning, comparative biology and taxonomic classification.</title>
        <authorList>
            <person name="Goeker M."/>
        </authorList>
    </citation>
    <scope>NUCLEOTIDE SEQUENCE [LARGE SCALE GENOMIC DNA]</scope>
    <source>
        <strain evidence="1 2">DSM 105722</strain>
    </source>
</reference>
<comment type="caution">
    <text evidence="1">The sequence shown here is derived from an EMBL/GenBank/DDBJ whole genome shotgun (WGS) entry which is preliminary data.</text>
</comment>
<dbReference type="Proteomes" id="UP000576368">
    <property type="component" value="Unassembled WGS sequence"/>
</dbReference>
<evidence type="ECO:0000313" key="1">
    <source>
        <dbReference type="EMBL" id="NJC17683.1"/>
    </source>
</evidence>
<name>A0A7X6BJI5_9BACT</name>
<organism evidence="1 2">
    <name type="scientific">Butyricimonas paravirosa</name>
    <dbReference type="NCBI Taxonomy" id="1472417"/>
    <lineage>
        <taxon>Bacteria</taxon>
        <taxon>Pseudomonadati</taxon>
        <taxon>Bacteroidota</taxon>
        <taxon>Bacteroidia</taxon>
        <taxon>Bacteroidales</taxon>
        <taxon>Odoribacteraceae</taxon>
        <taxon>Butyricimonas</taxon>
    </lineage>
</organism>
<dbReference type="EMBL" id="JAATLI010000004">
    <property type="protein sequence ID" value="NJC17683.1"/>
    <property type="molecule type" value="Genomic_DNA"/>
</dbReference>
<evidence type="ECO:0000313" key="2">
    <source>
        <dbReference type="Proteomes" id="UP000576368"/>
    </source>
</evidence>
<accession>A0A7X6BJI5</accession>
<protein>
    <submittedName>
        <fullName evidence="1">Uncharacterized protein</fullName>
    </submittedName>
</protein>
<sequence>MMGRLKVMKSYRYGCYFLKKRENEEKHGKNFSDDKLNQINYILYICSH</sequence>
<gene>
    <name evidence="1" type="ORF">GGR15_001298</name>
</gene>
<proteinExistence type="predicted"/>